<dbReference type="Proteomes" id="UP000076744">
    <property type="component" value="Unassembled WGS sequence"/>
</dbReference>
<dbReference type="GeneID" id="30019788"/>
<evidence type="ECO:0000313" key="5">
    <source>
        <dbReference type="EMBL" id="OAA69121.1"/>
    </source>
</evidence>
<dbReference type="GO" id="GO:0016616">
    <property type="term" value="F:oxidoreductase activity, acting on the CH-OH group of donors, NAD or NADP as acceptor"/>
    <property type="evidence" value="ECO:0007669"/>
    <property type="project" value="UniProtKB-ARBA"/>
</dbReference>
<dbReference type="SUPFAM" id="SSF51735">
    <property type="entry name" value="NAD(P)-binding Rossmann-fold domains"/>
    <property type="match status" value="1"/>
</dbReference>
<dbReference type="Gene3D" id="3.40.50.720">
    <property type="entry name" value="NAD(P)-binding Rossmann-like Domain"/>
    <property type="match status" value="1"/>
</dbReference>
<feature type="region of interest" description="Disordered" evidence="4">
    <location>
        <begin position="59"/>
        <end position="78"/>
    </location>
</feature>
<evidence type="ECO:0000256" key="1">
    <source>
        <dbReference type="ARBA" id="ARBA00006484"/>
    </source>
</evidence>
<accession>A0A168AS34</accession>
<dbReference type="OrthoDB" id="5307821at2759"/>
<evidence type="ECO:0000256" key="3">
    <source>
        <dbReference type="ARBA" id="ARBA00023002"/>
    </source>
</evidence>
<keyword evidence="3" id="KW-0560">Oxidoreductase</keyword>
<dbReference type="PANTHER" id="PTHR43008">
    <property type="entry name" value="BENZIL REDUCTASE"/>
    <property type="match status" value="1"/>
</dbReference>
<sequence>MSGAAAVFAPGSTALITGGASGVGLAVAKLCHAKGMNLLLVDRNAEALDRARLSLAGGEHTAAGGGGGGGVDDASSGPPRVVTSVADVSLPEDWAKIKDSAIDQFSSVELLVLNAGVGGKGTWGDHDYFRRILETNLFGVINGVNSLLPVVQDAAKANKRTAIVITGSKQGITNPPGNPAYNASKAAVKTLAEHLSWDLRETTTSVHLLVPGWTFTGMTGGGQTKDKPAGAWAPEQVADYLYRNMERDEFYVICPDNDVSEETDKRRMLWSVGDVVNGRPPLTRWRDEWKQQAEKTMSETRIE</sequence>
<dbReference type="InterPro" id="IPR020904">
    <property type="entry name" value="Sc_DH/Rdtase_CS"/>
</dbReference>
<comment type="similarity">
    <text evidence="1">Belongs to the short-chain dehydrogenases/reductases (SDR) family.</text>
</comment>
<dbReference type="GO" id="GO:0050664">
    <property type="term" value="F:oxidoreductase activity, acting on NAD(P)H, oxygen as acceptor"/>
    <property type="evidence" value="ECO:0007669"/>
    <property type="project" value="TreeGrafter"/>
</dbReference>
<dbReference type="Pfam" id="PF00106">
    <property type="entry name" value="adh_short"/>
    <property type="match status" value="2"/>
</dbReference>
<protein>
    <submittedName>
        <fullName evidence="5">Short chain dehydrogenase/reductase</fullName>
    </submittedName>
</protein>
<dbReference type="PROSITE" id="PS00061">
    <property type="entry name" value="ADH_SHORT"/>
    <property type="match status" value="1"/>
</dbReference>
<dbReference type="STRING" id="1081104.A0A168AS34"/>
<dbReference type="InterPro" id="IPR036291">
    <property type="entry name" value="NAD(P)-bd_dom_sf"/>
</dbReference>
<keyword evidence="6" id="KW-1185">Reference proteome</keyword>
<dbReference type="AlphaFoldDB" id="A0A168AS34"/>
<organism evidence="5 6">
    <name type="scientific">Cordyceps fumosorosea (strain ARSEF 2679)</name>
    <name type="common">Isaria fumosorosea</name>
    <dbReference type="NCBI Taxonomy" id="1081104"/>
    <lineage>
        <taxon>Eukaryota</taxon>
        <taxon>Fungi</taxon>
        <taxon>Dikarya</taxon>
        <taxon>Ascomycota</taxon>
        <taxon>Pezizomycotina</taxon>
        <taxon>Sordariomycetes</taxon>
        <taxon>Hypocreomycetidae</taxon>
        <taxon>Hypocreales</taxon>
        <taxon>Cordycipitaceae</taxon>
        <taxon>Cordyceps</taxon>
    </lineage>
</organism>
<evidence type="ECO:0000256" key="4">
    <source>
        <dbReference type="SAM" id="MobiDB-lite"/>
    </source>
</evidence>
<dbReference type="InterPro" id="IPR002347">
    <property type="entry name" value="SDR_fam"/>
</dbReference>
<evidence type="ECO:0000313" key="6">
    <source>
        <dbReference type="Proteomes" id="UP000076744"/>
    </source>
</evidence>
<evidence type="ECO:0000256" key="2">
    <source>
        <dbReference type="ARBA" id="ARBA00022857"/>
    </source>
</evidence>
<comment type="caution">
    <text evidence="5">The sequence shown here is derived from an EMBL/GenBank/DDBJ whole genome shotgun (WGS) entry which is preliminary data.</text>
</comment>
<keyword evidence="2" id="KW-0521">NADP</keyword>
<dbReference type="PANTHER" id="PTHR43008:SF7">
    <property type="entry name" value="SHORT CHAIN DEHYDROGENASE_REDUCTASE (AFU_ORTHOLOGUE AFUA_2G00830)"/>
    <property type="match status" value="1"/>
</dbReference>
<proteinExistence type="inferred from homology"/>
<dbReference type="RefSeq" id="XP_018705991.1">
    <property type="nucleotide sequence ID" value="XM_018847102.1"/>
</dbReference>
<dbReference type="EMBL" id="AZHB01000006">
    <property type="protein sequence ID" value="OAA69121.1"/>
    <property type="molecule type" value="Genomic_DNA"/>
</dbReference>
<name>A0A168AS34_CORFA</name>
<gene>
    <name evidence="5" type="ORF">ISF_03496</name>
</gene>
<dbReference type="CDD" id="cd05233">
    <property type="entry name" value="SDR_c"/>
    <property type="match status" value="1"/>
</dbReference>
<reference evidence="5 6" key="1">
    <citation type="journal article" date="2016" name="Genome Biol. Evol.">
        <title>Divergent and convergent evolution of fungal pathogenicity.</title>
        <authorList>
            <person name="Shang Y."/>
            <person name="Xiao G."/>
            <person name="Zheng P."/>
            <person name="Cen K."/>
            <person name="Zhan S."/>
            <person name="Wang C."/>
        </authorList>
    </citation>
    <scope>NUCLEOTIDE SEQUENCE [LARGE SCALE GENOMIC DNA]</scope>
    <source>
        <strain evidence="5 6">ARSEF 2679</strain>
    </source>
</reference>
<dbReference type="PRINTS" id="PR00081">
    <property type="entry name" value="GDHRDH"/>
</dbReference>